<sequence>MQILWCLHGNLQQPTVWDSLAKSLATPTLQVKPLSLWDRPADSCWAWADTFCQHVAETAAETVSKTATELKTICSGIP</sequence>
<evidence type="ECO:0000313" key="2">
    <source>
        <dbReference type="Proteomes" id="UP000615026"/>
    </source>
</evidence>
<keyword evidence="2" id="KW-1185">Reference proteome</keyword>
<proteinExistence type="predicted"/>
<dbReference type="EMBL" id="JADEXP010000374">
    <property type="protein sequence ID" value="MBE9070109.1"/>
    <property type="molecule type" value="Genomic_DNA"/>
</dbReference>
<dbReference type="AlphaFoldDB" id="A0A928ZZ07"/>
<dbReference type="RefSeq" id="WP_193995994.1">
    <property type="nucleotide sequence ID" value="NZ_JADEXP010000374.1"/>
</dbReference>
<name>A0A928ZZ07_LEPEC</name>
<gene>
    <name evidence="1" type="ORF">IQ260_26050</name>
</gene>
<evidence type="ECO:0000313" key="1">
    <source>
        <dbReference type="EMBL" id="MBE9070109.1"/>
    </source>
</evidence>
<accession>A0A928ZZ07</accession>
<protein>
    <submittedName>
        <fullName evidence="1">Uncharacterized protein</fullName>
    </submittedName>
</protein>
<organism evidence="1 2">
    <name type="scientific">Leptolyngbya cf. ectocarpi LEGE 11479</name>
    <dbReference type="NCBI Taxonomy" id="1828722"/>
    <lineage>
        <taxon>Bacteria</taxon>
        <taxon>Bacillati</taxon>
        <taxon>Cyanobacteriota</taxon>
        <taxon>Cyanophyceae</taxon>
        <taxon>Leptolyngbyales</taxon>
        <taxon>Leptolyngbyaceae</taxon>
        <taxon>Leptolyngbya group</taxon>
        <taxon>Leptolyngbya</taxon>
    </lineage>
</organism>
<comment type="caution">
    <text evidence="1">The sequence shown here is derived from an EMBL/GenBank/DDBJ whole genome shotgun (WGS) entry which is preliminary data.</text>
</comment>
<reference evidence="1" key="1">
    <citation type="submission" date="2020-10" db="EMBL/GenBank/DDBJ databases">
        <authorList>
            <person name="Castelo-Branco R."/>
            <person name="Eusebio N."/>
            <person name="Adriana R."/>
            <person name="Vieira A."/>
            <person name="Brugerolle De Fraissinette N."/>
            <person name="Rezende De Castro R."/>
            <person name="Schneider M.P."/>
            <person name="Vasconcelos V."/>
            <person name="Leao P.N."/>
        </authorList>
    </citation>
    <scope>NUCLEOTIDE SEQUENCE</scope>
    <source>
        <strain evidence="1">LEGE 11479</strain>
    </source>
</reference>
<dbReference type="Proteomes" id="UP000615026">
    <property type="component" value="Unassembled WGS sequence"/>
</dbReference>